<reference evidence="2 3" key="1">
    <citation type="submission" date="2024-08" db="EMBL/GenBank/DDBJ databases">
        <title>Insights into the chromosomal genome structure of Flemingia macrophylla.</title>
        <authorList>
            <person name="Ding Y."/>
            <person name="Zhao Y."/>
            <person name="Bi W."/>
            <person name="Wu M."/>
            <person name="Zhao G."/>
            <person name="Gong Y."/>
            <person name="Li W."/>
            <person name="Zhang P."/>
        </authorList>
    </citation>
    <scope>NUCLEOTIDE SEQUENCE [LARGE SCALE GENOMIC DNA]</scope>
    <source>
        <strain evidence="2">DYQJB</strain>
        <tissue evidence="2">Leaf</tissue>
    </source>
</reference>
<organism evidence="2 3">
    <name type="scientific">Flemingia macrophylla</name>
    <dbReference type="NCBI Taxonomy" id="520843"/>
    <lineage>
        <taxon>Eukaryota</taxon>
        <taxon>Viridiplantae</taxon>
        <taxon>Streptophyta</taxon>
        <taxon>Embryophyta</taxon>
        <taxon>Tracheophyta</taxon>
        <taxon>Spermatophyta</taxon>
        <taxon>Magnoliopsida</taxon>
        <taxon>eudicotyledons</taxon>
        <taxon>Gunneridae</taxon>
        <taxon>Pentapetalae</taxon>
        <taxon>rosids</taxon>
        <taxon>fabids</taxon>
        <taxon>Fabales</taxon>
        <taxon>Fabaceae</taxon>
        <taxon>Papilionoideae</taxon>
        <taxon>50 kb inversion clade</taxon>
        <taxon>NPAAA clade</taxon>
        <taxon>indigoferoid/millettioid clade</taxon>
        <taxon>Phaseoleae</taxon>
        <taxon>Flemingia</taxon>
    </lineage>
</organism>
<evidence type="ECO:0000256" key="1">
    <source>
        <dbReference type="SAM" id="MobiDB-lite"/>
    </source>
</evidence>
<name>A0ABD1N9Q2_9FABA</name>
<dbReference type="Proteomes" id="UP001603857">
    <property type="component" value="Unassembled WGS sequence"/>
</dbReference>
<dbReference type="EMBL" id="JBGMDY010000002">
    <property type="protein sequence ID" value="KAL2344789.1"/>
    <property type="molecule type" value="Genomic_DNA"/>
</dbReference>
<accession>A0ABD1N9Q2</accession>
<feature type="region of interest" description="Disordered" evidence="1">
    <location>
        <begin position="1"/>
        <end position="20"/>
    </location>
</feature>
<sequence length="57" mass="6243">MVSVGRHTKADQSANSNSTRFQGTIGTFHLVNKSQHASITQLLRQKNTQLGFGNLSE</sequence>
<keyword evidence="3" id="KW-1185">Reference proteome</keyword>
<evidence type="ECO:0000313" key="3">
    <source>
        <dbReference type="Proteomes" id="UP001603857"/>
    </source>
</evidence>
<proteinExistence type="predicted"/>
<dbReference type="AlphaFoldDB" id="A0ABD1N9Q2"/>
<comment type="caution">
    <text evidence="2">The sequence shown here is derived from an EMBL/GenBank/DDBJ whole genome shotgun (WGS) entry which is preliminary data.</text>
</comment>
<protein>
    <submittedName>
        <fullName evidence="2">Uncharacterized protein</fullName>
    </submittedName>
</protein>
<feature type="compositionally biased region" description="Polar residues" evidence="1">
    <location>
        <begin position="11"/>
        <end position="20"/>
    </location>
</feature>
<evidence type="ECO:0000313" key="2">
    <source>
        <dbReference type="EMBL" id="KAL2344789.1"/>
    </source>
</evidence>
<gene>
    <name evidence="2" type="ORF">Fmac_006074</name>
</gene>